<keyword evidence="2" id="KW-1185">Reference proteome</keyword>
<dbReference type="GO" id="GO:0005840">
    <property type="term" value="C:ribosome"/>
    <property type="evidence" value="ECO:0007669"/>
    <property type="project" value="UniProtKB-KW"/>
</dbReference>
<keyword evidence="1" id="KW-0689">Ribosomal protein</keyword>
<dbReference type="AlphaFoldDB" id="A0A5A7Q3U6"/>
<accession>A0A5A7Q3U6</accession>
<sequence>MIPIKSNYIGKYLVSNNFHNHFAEKISRTARPPVLLETEGLKCTWKFTLHLCYKTQIYMSPKYRNFQPLRPARTARSMSSTVVRSFHPPASGSLFTIVPSTNLTTGITPRAAFNTALRLYPYTDISQLYNCPLSA</sequence>
<evidence type="ECO:0000313" key="2">
    <source>
        <dbReference type="Proteomes" id="UP000325081"/>
    </source>
</evidence>
<comment type="caution">
    <text evidence="1">The sequence shown here is derived from an EMBL/GenBank/DDBJ whole genome shotgun (WGS) entry which is preliminary data.</text>
</comment>
<gene>
    <name evidence="1" type="ORF">STAS_16358</name>
</gene>
<organism evidence="1 2">
    <name type="scientific">Striga asiatica</name>
    <name type="common">Asiatic witchweed</name>
    <name type="synonym">Buchnera asiatica</name>
    <dbReference type="NCBI Taxonomy" id="4170"/>
    <lineage>
        <taxon>Eukaryota</taxon>
        <taxon>Viridiplantae</taxon>
        <taxon>Streptophyta</taxon>
        <taxon>Embryophyta</taxon>
        <taxon>Tracheophyta</taxon>
        <taxon>Spermatophyta</taxon>
        <taxon>Magnoliopsida</taxon>
        <taxon>eudicotyledons</taxon>
        <taxon>Gunneridae</taxon>
        <taxon>Pentapetalae</taxon>
        <taxon>asterids</taxon>
        <taxon>lamiids</taxon>
        <taxon>Lamiales</taxon>
        <taxon>Orobanchaceae</taxon>
        <taxon>Buchnereae</taxon>
        <taxon>Striga</taxon>
    </lineage>
</organism>
<keyword evidence="1" id="KW-0687">Ribonucleoprotein</keyword>
<name>A0A5A7Q3U6_STRAF</name>
<dbReference type="EMBL" id="BKCP01005738">
    <property type="protein sequence ID" value="GER39724.1"/>
    <property type="molecule type" value="Genomic_DNA"/>
</dbReference>
<reference evidence="2" key="1">
    <citation type="journal article" date="2019" name="Curr. Biol.">
        <title>Genome Sequence of Striga asiatica Provides Insight into the Evolution of Plant Parasitism.</title>
        <authorList>
            <person name="Yoshida S."/>
            <person name="Kim S."/>
            <person name="Wafula E.K."/>
            <person name="Tanskanen J."/>
            <person name="Kim Y.M."/>
            <person name="Honaas L."/>
            <person name="Yang Z."/>
            <person name="Spallek T."/>
            <person name="Conn C.E."/>
            <person name="Ichihashi Y."/>
            <person name="Cheong K."/>
            <person name="Cui S."/>
            <person name="Der J.P."/>
            <person name="Gundlach H."/>
            <person name="Jiao Y."/>
            <person name="Hori C."/>
            <person name="Ishida J.K."/>
            <person name="Kasahara H."/>
            <person name="Kiba T."/>
            <person name="Kim M.S."/>
            <person name="Koo N."/>
            <person name="Laohavisit A."/>
            <person name="Lee Y.H."/>
            <person name="Lumba S."/>
            <person name="McCourt P."/>
            <person name="Mortimer J.C."/>
            <person name="Mutuku J.M."/>
            <person name="Nomura T."/>
            <person name="Sasaki-Sekimoto Y."/>
            <person name="Seto Y."/>
            <person name="Wang Y."/>
            <person name="Wakatake T."/>
            <person name="Sakakibara H."/>
            <person name="Demura T."/>
            <person name="Yamaguchi S."/>
            <person name="Yoneyama K."/>
            <person name="Manabe R.I."/>
            <person name="Nelson D.C."/>
            <person name="Schulman A.H."/>
            <person name="Timko M.P."/>
            <person name="dePamphilis C.W."/>
            <person name="Choi D."/>
            <person name="Shirasu K."/>
        </authorList>
    </citation>
    <scope>NUCLEOTIDE SEQUENCE [LARGE SCALE GENOMIC DNA]</scope>
    <source>
        <strain evidence="2">cv. UVA1</strain>
    </source>
</reference>
<proteinExistence type="predicted"/>
<evidence type="ECO:0000313" key="1">
    <source>
        <dbReference type="EMBL" id="GER39724.1"/>
    </source>
</evidence>
<protein>
    <submittedName>
        <fullName evidence="1">30S ribosomal protein S2</fullName>
    </submittedName>
</protein>
<dbReference type="Proteomes" id="UP000325081">
    <property type="component" value="Unassembled WGS sequence"/>
</dbReference>